<dbReference type="GO" id="GO:0042925">
    <property type="term" value="F:benzoate transmembrane transporter activity"/>
    <property type="evidence" value="ECO:0007669"/>
    <property type="project" value="InterPro"/>
</dbReference>
<evidence type="ECO:0000313" key="2">
    <source>
        <dbReference type="EMBL" id="KPM82992.1"/>
    </source>
</evidence>
<dbReference type="EMBL" id="LJTC01000008">
    <property type="protein sequence ID" value="KPM82992.1"/>
    <property type="molecule type" value="Genomic_DNA"/>
</dbReference>
<feature type="transmembrane region" description="Helical" evidence="1">
    <location>
        <begin position="67"/>
        <end position="85"/>
    </location>
</feature>
<dbReference type="NCBIfam" id="TIGR00843">
    <property type="entry name" value="benE"/>
    <property type="match status" value="1"/>
</dbReference>
<dbReference type="InterPro" id="IPR004711">
    <property type="entry name" value="Benzoate_Transporter"/>
</dbReference>
<dbReference type="OrthoDB" id="9792424at2"/>
<evidence type="ECO:0000256" key="1">
    <source>
        <dbReference type="SAM" id="Phobius"/>
    </source>
</evidence>
<evidence type="ECO:0000313" key="3">
    <source>
        <dbReference type="EMBL" id="MEJ6495250.1"/>
    </source>
</evidence>
<feature type="transmembrane region" description="Helical" evidence="1">
    <location>
        <begin position="141"/>
        <end position="158"/>
    </location>
</feature>
<evidence type="ECO:0000313" key="4">
    <source>
        <dbReference type="Proteomes" id="UP000050378"/>
    </source>
</evidence>
<keyword evidence="1" id="KW-0812">Transmembrane</keyword>
<dbReference type="RefSeq" id="WP_054553441.1">
    <property type="nucleotide sequence ID" value="NZ_JAQPZS010000003.1"/>
</dbReference>
<gene>
    <name evidence="2" type="ORF">AOG27_12960</name>
    <name evidence="3" type="ORF">PQI24_04365</name>
</gene>
<feature type="transmembrane region" description="Helical" evidence="1">
    <location>
        <begin position="249"/>
        <end position="273"/>
    </location>
</feature>
<dbReference type="Proteomes" id="UP001377972">
    <property type="component" value="Unassembled WGS sequence"/>
</dbReference>
<dbReference type="AlphaFoldDB" id="A0A0N8HK62"/>
<feature type="transmembrane region" description="Helical" evidence="1">
    <location>
        <begin position="165"/>
        <end position="184"/>
    </location>
</feature>
<feature type="transmembrane region" description="Helical" evidence="1">
    <location>
        <begin position="345"/>
        <end position="370"/>
    </location>
</feature>
<dbReference type="Proteomes" id="UP000050378">
    <property type="component" value="Unassembled WGS sequence"/>
</dbReference>
<accession>A0A0N8HK62</accession>
<comment type="caution">
    <text evidence="2">The sequence shown here is derived from an EMBL/GenBank/DDBJ whole genome shotgun (WGS) entry which is preliminary data.</text>
</comment>
<keyword evidence="5" id="KW-1185">Reference proteome</keyword>
<feature type="transmembrane region" description="Helical" evidence="1">
    <location>
        <begin position="91"/>
        <end position="110"/>
    </location>
</feature>
<dbReference type="GO" id="GO:0005886">
    <property type="term" value="C:plasma membrane"/>
    <property type="evidence" value="ECO:0007669"/>
    <property type="project" value="TreeGrafter"/>
</dbReference>
<keyword evidence="1" id="KW-1133">Transmembrane helix</keyword>
<feature type="transmembrane region" description="Helical" evidence="1">
    <location>
        <begin position="285"/>
        <end position="309"/>
    </location>
</feature>
<reference evidence="2 4" key="1">
    <citation type="submission" date="2015-09" db="EMBL/GenBank/DDBJ databases">
        <title>Draft Genome Sequence of Pseudoalteromonas lipolytica UCD-48B.</title>
        <authorList>
            <person name="Krusor M."/>
            <person name="Coil D.A."/>
            <person name="Lang J.M."/>
            <person name="Eisen J.A."/>
            <person name="Alexiev A."/>
        </authorList>
    </citation>
    <scope>NUCLEOTIDE SEQUENCE [LARGE SCALE GENOMIC DNA]</scope>
    <source>
        <strain evidence="2 4">UCD-48B</strain>
    </source>
</reference>
<dbReference type="EMBL" id="JAQPZS010000003">
    <property type="protein sequence ID" value="MEJ6495250.1"/>
    <property type="molecule type" value="Genomic_DNA"/>
</dbReference>
<organism evidence="2 4">
    <name type="scientific">Pseudoalteromonas lipolytica</name>
    <dbReference type="NCBI Taxonomy" id="570156"/>
    <lineage>
        <taxon>Bacteria</taxon>
        <taxon>Pseudomonadati</taxon>
        <taxon>Pseudomonadota</taxon>
        <taxon>Gammaproteobacteria</taxon>
        <taxon>Alteromonadales</taxon>
        <taxon>Pseudoalteromonadaceae</taxon>
        <taxon>Pseudoalteromonas</taxon>
    </lineage>
</organism>
<dbReference type="PANTHER" id="PTHR30199">
    <property type="entry name" value="MFS FAMILY TRANSPORTER, PREDICTED SUBSTRATE BENZOATE"/>
    <property type="match status" value="1"/>
</dbReference>
<evidence type="ECO:0000313" key="5">
    <source>
        <dbReference type="Proteomes" id="UP001377972"/>
    </source>
</evidence>
<name>A0A0N8HK62_9GAMM</name>
<feature type="transmembrane region" description="Helical" evidence="1">
    <location>
        <begin position="117"/>
        <end position="135"/>
    </location>
</feature>
<keyword evidence="1" id="KW-0472">Membrane</keyword>
<sequence>MSQLISRATAGLVAVIIGFTSSIALIYQVVMVLGGTPDLVASWVLMLGLAMGVSSIALSYYYKVPILIAWSTTGAALLISSAQGYSLNQAVGAFMFSAALVFLSGITGVFEKMMNKIPSQLACAMLAGVLVNFGIDVFNFMNELPLVIGLMVAVYLCGKRYFPRFAMLAVVVAGFLIAGVTGQIDTSSWQWKMSEFAYIAPEFDLNAMISVGLPLFIVTMTSQNLPGIAVLKAHHYKAPVSAALNVTGLLNVFIAPFGGYAINLAAITAAICMSPEADKDPRKRYWASIAGGVFYIIMALLAATLVGLVASLPQALILALAGIALFATIASSLQQALTEAYYTEAAIVTFLVTASNLTLFSVGSAFWGIVAGTVTLVMTRKD</sequence>
<feature type="transmembrane region" description="Helical" evidence="1">
    <location>
        <begin position="315"/>
        <end position="333"/>
    </location>
</feature>
<dbReference type="Pfam" id="PF03594">
    <property type="entry name" value="BenE"/>
    <property type="match status" value="1"/>
</dbReference>
<protein>
    <submittedName>
        <fullName evidence="3">Benzoate/H(+) symporter BenE family transporter</fullName>
    </submittedName>
</protein>
<proteinExistence type="predicted"/>
<feature type="transmembrane region" description="Helical" evidence="1">
    <location>
        <begin position="40"/>
        <end position="60"/>
    </location>
</feature>
<dbReference type="PATRIC" id="fig|570156.3.peg.3692"/>
<dbReference type="STRING" id="570156.AOG27_12960"/>
<reference evidence="3 5" key="2">
    <citation type="submission" date="2023-01" db="EMBL/GenBank/DDBJ databases">
        <title>Trichodesmium-associated heterotrophic epibiont bacteria.</title>
        <authorList>
            <person name="Cleveland C.S."/>
            <person name="Webb E.A."/>
        </authorList>
    </citation>
    <scope>NUCLEOTIDE SEQUENCE [LARGE SCALE GENOMIC DNA]</scope>
    <source>
        <strain evidence="3 5">USCH2</strain>
    </source>
</reference>
<dbReference type="PANTHER" id="PTHR30199:SF0">
    <property type="entry name" value="INNER MEMBRANE PROTEIN YDCO"/>
    <property type="match status" value="1"/>
</dbReference>
<feature type="transmembrane region" description="Helical" evidence="1">
    <location>
        <begin position="12"/>
        <end position="34"/>
    </location>
</feature>